<dbReference type="InterPro" id="IPR046960">
    <property type="entry name" value="PPR_At4g14850-like_plant"/>
</dbReference>
<dbReference type="PROSITE" id="PS51375">
    <property type="entry name" value="PPR"/>
    <property type="match status" value="1"/>
</dbReference>
<sequence>MAQAPTATVTFTSLNFVHKYRSTSGQQLNLNRLHRTSSQGRLLISSRVSARQTVAVGDGDSSVLDLKRLCREGKVEAALETAFDRIPNPDLDSWNKLLWGLVENGEVEEALKMFDEMTTRGIKPDSSTFLGVLAACKCLGAVEVARQHFESMSRDYAVTPSIEHYVSIIDILGMSKKIAEAKQFIAKMPIEPNSMIWETLEKYSKRSVNVKSKRDPSKSASPEKRKAYEKLHCLNKEVREAGYVPDTRYVLHDLDEEAKEKALLYHSERLAIAFGLISTAPGTTLRIFKNLRICGDCHNFVKVLSSIEDREFIVRDNKRFHHFKAGKCSCGDYW</sequence>
<dbReference type="GO" id="GO:0003723">
    <property type="term" value="F:RNA binding"/>
    <property type="evidence" value="ECO:0007669"/>
    <property type="project" value="InterPro"/>
</dbReference>
<reference evidence="5 6" key="1">
    <citation type="submission" date="2023-12" db="EMBL/GenBank/DDBJ databases">
        <title>A high-quality genome assembly for Dillenia turbinata (Dilleniales).</title>
        <authorList>
            <person name="Chanderbali A."/>
        </authorList>
    </citation>
    <scope>NUCLEOTIDE SEQUENCE [LARGE SCALE GENOMIC DNA]</scope>
    <source>
        <strain evidence="5">LSX21</strain>
        <tissue evidence="5">Leaf</tissue>
    </source>
</reference>
<organism evidence="5 6">
    <name type="scientific">Dillenia turbinata</name>
    <dbReference type="NCBI Taxonomy" id="194707"/>
    <lineage>
        <taxon>Eukaryota</taxon>
        <taxon>Viridiplantae</taxon>
        <taxon>Streptophyta</taxon>
        <taxon>Embryophyta</taxon>
        <taxon>Tracheophyta</taxon>
        <taxon>Spermatophyta</taxon>
        <taxon>Magnoliopsida</taxon>
        <taxon>eudicotyledons</taxon>
        <taxon>Gunneridae</taxon>
        <taxon>Pentapetalae</taxon>
        <taxon>Dilleniales</taxon>
        <taxon>Dilleniaceae</taxon>
        <taxon>Dillenia</taxon>
    </lineage>
</organism>
<dbReference type="EMBL" id="JBAMMX010000006">
    <property type="protein sequence ID" value="KAK6938764.1"/>
    <property type="molecule type" value="Genomic_DNA"/>
</dbReference>
<keyword evidence="2" id="KW-0677">Repeat</keyword>
<dbReference type="Proteomes" id="UP001370490">
    <property type="component" value="Unassembled WGS sequence"/>
</dbReference>
<keyword evidence="6" id="KW-1185">Reference proteome</keyword>
<comment type="caution">
    <text evidence="5">The sequence shown here is derived from an EMBL/GenBank/DDBJ whole genome shotgun (WGS) entry which is preliminary data.</text>
</comment>
<dbReference type="AlphaFoldDB" id="A0AAN8VVX7"/>
<dbReference type="GO" id="GO:0009451">
    <property type="term" value="P:RNA modification"/>
    <property type="evidence" value="ECO:0007669"/>
    <property type="project" value="InterPro"/>
</dbReference>
<feature type="repeat" description="PPR" evidence="3">
    <location>
        <begin position="90"/>
        <end position="124"/>
    </location>
</feature>
<dbReference type="Gene3D" id="1.25.40.10">
    <property type="entry name" value="Tetratricopeptide repeat domain"/>
    <property type="match status" value="1"/>
</dbReference>
<evidence type="ECO:0000313" key="5">
    <source>
        <dbReference type="EMBL" id="KAK6938764.1"/>
    </source>
</evidence>
<evidence type="ECO:0000256" key="3">
    <source>
        <dbReference type="PROSITE-ProRule" id="PRU00708"/>
    </source>
</evidence>
<protein>
    <submittedName>
        <fullName evidence="5">DYW domain</fullName>
    </submittedName>
</protein>
<dbReference type="InterPro" id="IPR011990">
    <property type="entry name" value="TPR-like_helical_dom_sf"/>
</dbReference>
<dbReference type="Pfam" id="PF14432">
    <property type="entry name" value="DYW_deaminase"/>
    <property type="match status" value="1"/>
</dbReference>
<evidence type="ECO:0000259" key="4">
    <source>
        <dbReference type="Pfam" id="PF14432"/>
    </source>
</evidence>
<evidence type="ECO:0000313" key="6">
    <source>
        <dbReference type="Proteomes" id="UP001370490"/>
    </source>
</evidence>
<dbReference type="InterPro" id="IPR002885">
    <property type="entry name" value="PPR_rpt"/>
</dbReference>
<gene>
    <name evidence="5" type="ORF">RJ641_032272</name>
</gene>
<dbReference type="InterPro" id="IPR032867">
    <property type="entry name" value="DYW_dom"/>
</dbReference>
<feature type="domain" description="DYW" evidence="4">
    <location>
        <begin position="242"/>
        <end position="334"/>
    </location>
</feature>
<dbReference type="NCBIfam" id="TIGR00756">
    <property type="entry name" value="PPR"/>
    <property type="match status" value="1"/>
</dbReference>
<accession>A0AAN8VVX7</accession>
<evidence type="ECO:0000256" key="2">
    <source>
        <dbReference type="ARBA" id="ARBA00022737"/>
    </source>
</evidence>
<dbReference type="PANTHER" id="PTHR47926">
    <property type="entry name" value="PENTATRICOPEPTIDE REPEAT-CONTAINING PROTEIN"/>
    <property type="match status" value="1"/>
</dbReference>
<evidence type="ECO:0000256" key="1">
    <source>
        <dbReference type="ARBA" id="ARBA00006643"/>
    </source>
</evidence>
<dbReference type="GO" id="GO:0008270">
    <property type="term" value="F:zinc ion binding"/>
    <property type="evidence" value="ECO:0007669"/>
    <property type="project" value="InterPro"/>
</dbReference>
<name>A0AAN8VVX7_9MAGN</name>
<proteinExistence type="inferred from homology"/>
<dbReference type="Pfam" id="PF13041">
    <property type="entry name" value="PPR_2"/>
    <property type="match status" value="1"/>
</dbReference>
<comment type="similarity">
    <text evidence="1">Belongs to the PPR family. PCMP-H subfamily.</text>
</comment>